<evidence type="ECO:0000313" key="2">
    <source>
        <dbReference type="Proteomes" id="UP000474175"/>
    </source>
</evidence>
<comment type="caution">
    <text evidence="1">The sequence shown here is derived from an EMBL/GenBank/DDBJ whole genome shotgun (WGS) entry which is preliminary data.</text>
</comment>
<protein>
    <submittedName>
        <fullName evidence="1">Uncharacterized protein</fullName>
    </submittedName>
</protein>
<accession>A0A6L9LAF8</accession>
<dbReference type="Proteomes" id="UP000474175">
    <property type="component" value="Unassembled WGS sequence"/>
</dbReference>
<dbReference type="AlphaFoldDB" id="A0A6L9LAF8"/>
<dbReference type="EMBL" id="JAAFZH010000007">
    <property type="protein sequence ID" value="NDU96477.1"/>
    <property type="molecule type" value="Genomic_DNA"/>
</dbReference>
<organism evidence="1 2">
    <name type="scientific">Spirosoma terrae</name>
    <dbReference type="NCBI Taxonomy" id="1968276"/>
    <lineage>
        <taxon>Bacteria</taxon>
        <taxon>Pseudomonadati</taxon>
        <taxon>Bacteroidota</taxon>
        <taxon>Cytophagia</taxon>
        <taxon>Cytophagales</taxon>
        <taxon>Cytophagaceae</taxon>
        <taxon>Spirosoma</taxon>
    </lineage>
</organism>
<name>A0A6L9LAF8_9BACT</name>
<reference evidence="1 2" key="1">
    <citation type="submission" date="2020-02" db="EMBL/GenBank/DDBJ databases">
        <title>Draft genome sequence of two Spirosoma agri KCTC 52727 and Spirosoma terrae KCTC 52035.</title>
        <authorList>
            <person name="Rojas J."/>
            <person name="Ambika Manirajan B."/>
            <person name="Suarez C."/>
            <person name="Ratering S."/>
            <person name="Schnell S."/>
        </authorList>
    </citation>
    <scope>NUCLEOTIDE SEQUENCE [LARGE SCALE GENOMIC DNA]</scope>
    <source>
        <strain evidence="1 2">KCTC 52035</strain>
    </source>
</reference>
<proteinExistence type="predicted"/>
<keyword evidence="2" id="KW-1185">Reference proteome</keyword>
<dbReference type="RefSeq" id="WP_163950710.1">
    <property type="nucleotide sequence ID" value="NZ_JAAFZH010000007.1"/>
</dbReference>
<evidence type="ECO:0000313" key="1">
    <source>
        <dbReference type="EMBL" id="NDU96477.1"/>
    </source>
</evidence>
<gene>
    <name evidence="1" type="ORF">GK108_16470</name>
</gene>
<sequence>MLLFSQTTCTLSGGRDTPLFPFGTAELSTLPTNEYDHSAKGSAQTVFAGLPRNVLPGFATVDAHFPNTDHKLAWQKLLIGCQYYGGNVHLDVRAVLKDSSTDFWDVDWNDPFTVETRLTVLGEPMTEAEQQLVVPGLLIDLFQIRQPVNGRWLNGGRDEFRLLNTVWPYEANVPTDLKVDVQVLPEFDPAHSELLQGAGPLLLRLDYYGAQNQHYAQTHEIALESDGRQGHVFTIPAEWCRAVASFTVQLIKSTSSRPLTSSYAGGTLSFI</sequence>